<protein>
    <submittedName>
        <fullName evidence="1">Uncharacterized protein</fullName>
    </submittedName>
</protein>
<name>A0A821LYY1_9BILA</name>
<proteinExistence type="predicted"/>
<sequence length="124" mass="14608">MISLPLIYMKNLKSLILDINQLNAFKPSQLETNNQVRSLVLFDRIRRFHEDLIQTVGCLFPRIEHLVIALPRAVQLLVLCKYLPYLQSITFTTDEFHIKYFQWSGVFRCDGDWKSIWLNPPIDA</sequence>
<feature type="non-terminal residue" evidence="1">
    <location>
        <position position="124"/>
    </location>
</feature>
<accession>A0A821LYY1</accession>
<gene>
    <name evidence="1" type="ORF">UJA718_LOCUS39343</name>
</gene>
<dbReference type="AlphaFoldDB" id="A0A821LYY1"/>
<organism evidence="1 2">
    <name type="scientific">Rotaria socialis</name>
    <dbReference type="NCBI Taxonomy" id="392032"/>
    <lineage>
        <taxon>Eukaryota</taxon>
        <taxon>Metazoa</taxon>
        <taxon>Spiralia</taxon>
        <taxon>Gnathifera</taxon>
        <taxon>Rotifera</taxon>
        <taxon>Eurotatoria</taxon>
        <taxon>Bdelloidea</taxon>
        <taxon>Philodinida</taxon>
        <taxon>Philodinidae</taxon>
        <taxon>Rotaria</taxon>
    </lineage>
</organism>
<dbReference type="Proteomes" id="UP000663873">
    <property type="component" value="Unassembled WGS sequence"/>
</dbReference>
<evidence type="ECO:0000313" key="1">
    <source>
        <dbReference type="EMBL" id="CAF4759028.1"/>
    </source>
</evidence>
<comment type="caution">
    <text evidence="1">The sequence shown here is derived from an EMBL/GenBank/DDBJ whole genome shotgun (WGS) entry which is preliminary data.</text>
</comment>
<reference evidence="1" key="1">
    <citation type="submission" date="2021-02" db="EMBL/GenBank/DDBJ databases">
        <authorList>
            <person name="Nowell W R."/>
        </authorList>
    </citation>
    <scope>NUCLEOTIDE SEQUENCE</scope>
</reference>
<evidence type="ECO:0000313" key="2">
    <source>
        <dbReference type="Proteomes" id="UP000663873"/>
    </source>
</evidence>
<dbReference type="EMBL" id="CAJOBP010041559">
    <property type="protein sequence ID" value="CAF4759028.1"/>
    <property type="molecule type" value="Genomic_DNA"/>
</dbReference>
<keyword evidence="2" id="KW-1185">Reference proteome</keyword>